<reference evidence="3" key="1">
    <citation type="journal article" date="2014" name="Int. J. Syst. Evol. Microbiol.">
        <title>Complete genome sequence of Corynebacterium casei LMG S-19264T (=DSM 44701T), isolated from a smear-ripened cheese.</title>
        <authorList>
            <consortium name="US DOE Joint Genome Institute (JGI-PGF)"/>
            <person name="Walter F."/>
            <person name="Albersmeier A."/>
            <person name="Kalinowski J."/>
            <person name="Ruckert C."/>
        </authorList>
    </citation>
    <scope>NUCLEOTIDE SEQUENCE</scope>
    <source>
        <strain evidence="3">KCTC 32513</strain>
    </source>
</reference>
<dbReference type="Proteomes" id="UP000634004">
    <property type="component" value="Unassembled WGS sequence"/>
</dbReference>
<evidence type="ECO:0000259" key="2">
    <source>
        <dbReference type="Pfam" id="PF00535"/>
    </source>
</evidence>
<name>A0A8J3CME2_9PROT</name>
<dbReference type="CDD" id="cd06433">
    <property type="entry name" value="GT_2_WfgS_like"/>
    <property type="match status" value="1"/>
</dbReference>
<dbReference type="InterPro" id="IPR029044">
    <property type="entry name" value="Nucleotide-diphossugar_trans"/>
</dbReference>
<dbReference type="PANTHER" id="PTHR43685">
    <property type="entry name" value="GLYCOSYLTRANSFERASE"/>
    <property type="match status" value="1"/>
</dbReference>
<comment type="caution">
    <text evidence="3">The sequence shown here is derived from an EMBL/GenBank/DDBJ whole genome shotgun (WGS) entry which is preliminary data.</text>
</comment>
<dbReference type="InterPro" id="IPR050834">
    <property type="entry name" value="Glycosyltransf_2"/>
</dbReference>
<accession>A0A8J3CME2</accession>
<keyword evidence="4" id="KW-1185">Reference proteome</keyword>
<dbReference type="RefSeq" id="WP_189495224.1">
    <property type="nucleotide sequence ID" value="NZ_BMZH01000002.1"/>
</dbReference>
<dbReference type="InterPro" id="IPR001173">
    <property type="entry name" value="Glyco_trans_2-like"/>
</dbReference>
<dbReference type="EMBL" id="BMZH01000002">
    <property type="protein sequence ID" value="GHA85430.1"/>
    <property type="molecule type" value="Genomic_DNA"/>
</dbReference>
<dbReference type="Gene3D" id="3.90.550.10">
    <property type="entry name" value="Spore Coat Polysaccharide Biosynthesis Protein SpsA, Chain A"/>
    <property type="match status" value="1"/>
</dbReference>
<evidence type="ECO:0000256" key="1">
    <source>
        <dbReference type="SAM" id="MobiDB-lite"/>
    </source>
</evidence>
<organism evidence="3 4">
    <name type="scientific">Algimonas arctica</name>
    <dbReference type="NCBI Taxonomy" id="1479486"/>
    <lineage>
        <taxon>Bacteria</taxon>
        <taxon>Pseudomonadati</taxon>
        <taxon>Pseudomonadota</taxon>
        <taxon>Alphaproteobacteria</taxon>
        <taxon>Maricaulales</taxon>
        <taxon>Robiginitomaculaceae</taxon>
        <taxon>Algimonas</taxon>
    </lineage>
</organism>
<dbReference type="AlphaFoldDB" id="A0A8J3CME2"/>
<evidence type="ECO:0000313" key="4">
    <source>
        <dbReference type="Proteomes" id="UP000634004"/>
    </source>
</evidence>
<evidence type="ECO:0000313" key="3">
    <source>
        <dbReference type="EMBL" id="GHA85430.1"/>
    </source>
</evidence>
<dbReference type="SUPFAM" id="SSF53448">
    <property type="entry name" value="Nucleotide-diphospho-sugar transferases"/>
    <property type="match status" value="1"/>
</dbReference>
<gene>
    <name evidence="3" type="ORF">GCM10009069_05720</name>
</gene>
<sequence length="348" mass="39975">MTEKLSQKPLHVASLSQPPSAHSDPIKAPAPDATPAIKKRVRRDWADDVAVEDLPRISMVVPCFRAAETLPRTLESLKDQKYPNLQIIVIDGHSEDGTIEVLEDYQDMIDYWISEPDKGQVDAINKGFDQADGEIYGWLCADDSLRPGALRRLAREFLRRPDADVVTSGCLRVFDDGTEVRTQPDPKYYDDLFIKNTIEQPSTLWRASLHKSIGPVSNRLRYAFDWELWCKFKAAGAVFTSLPSVTSIYYFSDSNLTSTGGRKIADEMFKIVADYGPHNGKLAKVYMRLYKRYDLKGYYDAENMSMRSKFWFRVSLWLLRKRYGVRNLNLYNWNFASRQERGLTWTTG</sequence>
<dbReference type="Pfam" id="PF00535">
    <property type="entry name" value="Glycos_transf_2"/>
    <property type="match status" value="1"/>
</dbReference>
<feature type="region of interest" description="Disordered" evidence="1">
    <location>
        <begin position="1"/>
        <end position="35"/>
    </location>
</feature>
<dbReference type="PANTHER" id="PTHR43685:SF2">
    <property type="entry name" value="GLYCOSYLTRANSFERASE 2-LIKE DOMAIN-CONTAINING PROTEIN"/>
    <property type="match status" value="1"/>
</dbReference>
<protein>
    <recommendedName>
        <fullName evidence="2">Glycosyltransferase 2-like domain-containing protein</fullName>
    </recommendedName>
</protein>
<feature type="domain" description="Glycosyltransferase 2-like" evidence="2">
    <location>
        <begin position="58"/>
        <end position="186"/>
    </location>
</feature>
<proteinExistence type="predicted"/>
<reference evidence="3" key="2">
    <citation type="submission" date="2020-09" db="EMBL/GenBank/DDBJ databases">
        <authorList>
            <person name="Sun Q."/>
            <person name="Kim S."/>
        </authorList>
    </citation>
    <scope>NUCLEOTIDE SEQUENCE</scope>
    <source>
        <strain evidence="3">KCTC 32513</strain>
    </source>
</reference>